<dbReference type="Pfam" id="PF21135">
    <property type="entry name" value="DRL_cat"/>
    <property type="match status" value="1"/>
</dbReference>
<keyword evidence="2" id="KW-0966">Cell projection</keyword>
<dbReference type="PANTHER" id="PTHR37850">
    <property type="entry name" value="STRU PROTEIN"/>
    <property type="match status" value="1"/>
</dbReference>
<dbReference type="GO" id="GO:0000166">
    <property type="term" value="F:nucleotide binding"/>
    <property type="evidence" value="ECO:0007669"/>
    <property type="project" value="InterPro"/>
</dbReference>
<dbReference type="SMART" id="SM00858">
    <property type="entry name" value="SAF"/>
    <property type="match status" value="1"/>
</dbReference>
<dbReference type="Gene3D" id="3.40.50.720">
    <property type="entry name" value="NAD(P)-binding Rossmann-like Domain"/>
    <property type="match status" value="1"/>
</dbReference>
<comment type="caution">
    <text evidence="2">The sequence shown here is derived from an EMBL/GenBank/DDBJ whole genome shotgun (WGS) entry which is preliminary data.</text>
</comment>
<protein>
    <submittedName>
        <fullName evidence="2">Flagellar biosynthesis protein FlgA</fullName>
    </submittedName>
</protein>
<dbReference type="OrthoDB" id="9777844at2"/>
<name>A0A4V3WUK8_9MICO</name>
<keyword evidence="2" id="KW-0969">Cilium</keyword>
<accession>A0A4V3WUK8</accession>
<organism evidence="2 3">
    <name type="scientific">Orlajensenia flava</name>
    <dbReference type="NCBI Taxonomy" id="2565934"/>
    <lineage>
        <taxon>Bacteria</taxon>
        <taxon>Bacillati</taxon>
        <taxon>Actinomycetota</taxon>
        <taxon>Actinomycetes</taxon>
        <taxon>Micrococcales</taxon>
        <taxon>Microbacteriaceae</taxon>
        <taxon>Orlajensenia</taxon>
    </lineage>
</organism>
<keyword evidence="3" id="KW-1185">Reference proteome</keyword>
<proteinExistence type="predicted"/>
<sequence>MNLFSLMQKRNEDAGPIRVGVIGAGKFSSMFLTQAVNAETIHVVGVADIDVPKARGALERTGWAADRYAASSFDEALRNGTTFVTDSADALVELPQVEVILEITGNPLIGTYHALKSIDNGKHVVMVNVEADCMVGPILQRRAQAAGVVYSMAYGDQPALISELVDWCRTVGFDVVAAGKGTKYLPEYNYSTPDTVWDYYGFTAEQLATGDFNPKMFNSFLDGTKSAIEMAAVANGTGLIPQDEGLNFTPVGVDDLPRMLKEREKGGTLSRRGTVELISSLNRDGSPVFRDLRWGVYVTFEAKTDYAAQCFAEYGVITDESGRYGSLYRPYHMIGLELPVSIASAVLRGEATGSPTGFRGDVVSTAKKDLRAGDTLDGEGGYAVFGKLAPAHLSLEHNALPLGLAHGAKLIRDVPKDSTVSWDDVVVDETLQAVRVRRELEAEFRAESLVVA</sequence>
<feature type="domain" description="SAF" evidence="1">
    <location>
        <begin position="361"/>
        <end position="426"/>
    </location>
</feature>
<dbReference type="RefSeq" id="WP_136421516.1">
    <property type="nucleotide sequence ID" value="NZ_SSSN01000002.1"/>
</dbReference>
<gene>
    <name evidence="2" type="ORF">E6C70_01400</name>
</gene>
<dbReference type="InterPro" id="IPR036291">
    <property type="entry name" value="NAD(P)-bd_dom_sf"/>
</dbReference>
<evidence type="ECO:0000313" key="2">
    <source>
        <dbReference type="EMBL" id="THG36217.1"/>
    </source>
</evidence>
<dbReference type="Proteomes" id="UP000307380">
    <property type="component" value="Unassembled WGS sequence"/>
</dbReference>
<dbReference type="InterPro" id="IPR000683">
    <property type="entry name" value="Gfo/Idh/MocA-like_OxRdtase_N"/>
</dbReference>
<dbReference type="PANTHER" id="PTHR37850:SF3">
    <property type="entry name" value="BLR7815 PROTEIN"/>
    <property type="match status" value="1"/>
</dbReference>
<keyword evidence="2" id="KW-0282">Flagellum</keyword>
<evidence type="ECO:0000313" key="3">
    <source>
        <dbReference type="Proteomes" id="UP000307380"/>
    </source>
</evidence>
<dbReference type="AlphaFoldDB" id="A0A4V3WUK8"/>
<evidence type="ECO:0000259" key="1">
    <source>
        <dbReference type="SMART" id="SM00858"/>
    </source>
</evidence>
<dbReference type="EMBL" id="SSSN01000002">
    <property type="protein sequence ID" value="THG36217.1"/>
    <property type="molecule type" value="Genomic_DNA"/>
</dbReference>
<dbReference type="CDD" id="cd11616">
    <property type="entry name" value="SAF_DH_OX_like"/>
    <property type="match status" value="1"/>
</dbReference>
<dbReference type="InterPro" id="IPR013974">
    <property type="entry name" value="SAF"/>
</dbReference>
<dbReference type="Pfam" id="PF08666">
    <property type="entry name" value="SAF"/>
    <property type="match status" value="1"/>
</dbReference>
<dbReference type="Pfam" id="PF01408">
    <property type="entry name" value="GFO_IDH_MocA"/>
    <property type="match status" value="1"/>
</dbReference>
<reference evidence="2 3" key="1">
    <citation type="submission" date="2019-04" db="EMBL/GenBank/DDBJ databases">
        <authorList>
            <person name="Jiang L."/>
        </authorList>
    </citation>
    <scope>NUCLEOTIDE SEQUENCE [LARGE SCALE GENOMIC DNA]</scope>
    <source>
        <strain evidence="2 3">YIM 131861</strain>
    </source>
</reference>
<dbReference type="SUPFAM" id="SSF51735">
    <property type="entry name" value="NAD(P)-binding Rossmann-fold domains"/>
    <property type="match status" value="1"/>
</dbReference>
<dbReference type="InterPro" id="IPR048423">
    <property type="entry name" value="DRL_cat"/>
</dbReference>